<dbReference type="PANTHER" id="PTHR21137:SF26">
    <property type="entry name" value="ODORANT RECEPTOR 10A-RELATED"/>
    <property type="match status" value="1"/>
</dbReference>
<comment type="subcellular location">
    <subcellularLocation>
        <location evidence="9">Cell membrane</location>
        <topology evidence="9">Multi-pass membrane protein</topology>
    </subcellularLocation>
    <subcellularLocation>
        <location evidence="1">Membrane</location>
        <topology evidence="1">Multi-pass membrane protein</topology>
    </subcellularLocation>
</comment>
<evidence type="ECO:0000313" key="11">
    <source>
        <dbReference type="RefSeq" id="XP_046601566.1"/>
    </source>
</evidence>
<gene>
    <name evidence="11" type="primary">LOC124295480</name>
</gene>
<evidence type="ECO:0000313" key="10">
    <source>
        <dbReference type="Proteomes" id="UP000829291"/>
    </source>
</evidence>
<dbReference type="PANTHER" id="PTHR21137">
    <property type="entry name" value="ODORANT RECEPTOR"/>
    <property type="match status" value="1"/>
</dbReference>
<evidence type="ECO:0000256" key="9">
    <source>
        <dbReference type="RuleBase" id="RU351113"/>
    </source>
</evidence>
<evidence type="ECO:0000256" key="3">
    <source>
        <dbReference type="ARBA" id="ARBA00022692"/>
    </source>
</evidence>
<dbReference type="Pfam" id="PF02949">
    <property type="entry name" value="7tm_6"/>
    <property type="match status" value="1"/>
</dbReference>
<dbReference type="RefSeq" id="XP_046601566.1">
    <property type="nucleotide sequence ID" value="XM_046745610.1"/>
</dbReference>
<feature type="transmembrane region" description="Helical" evidence="9">
    <location>
        <begin position="298"/>
        <end position="317"/>
    </location>
</feature>
<keyword evidence="6 9" id="KW-0472">Membrane</keyword>
<dbReference type="GeneID" id="124295480"/>
<feature type="transmembrane region" description="Helical" evidence="9">
    <location>
        <begin position="45"/>
        <end position="63"/>
    </location>
</feature>
<evidence type="ECO:0000256" key="1">
    <source>
        <dbReference type="ARBA" id="ARBA00004141"/>
    </source>
</evidence>
<evidence type="ECO:0000256" key="2">
    <source>
        <dbReference type="ARBA" id="ARBA00022606"/>
    </source>
</evidence>
<proteinExistence type="inferred from homology"/>
<feature type="transmembrane region" description="Helical" evidence="9">
    <location>
        <begin position="259"/>
        <end position="277"/>
    </location>
</feature>
<protein>
    <recommendedName>
        <fullName evidence="9">Odorant receptor</fullName>
    </recommendedName>
</protein>
<name>A0ABM3GMS4_NEOLC</name>
<comment type="similarity">
    <text evidence="9">Belongs to the insect chemoreceptor superfamily. Heteromeric odorant receptor channel (TC 1.A.69) family.</text>
</comment>
<feature type="transmembrane region" description="Helical" evidence="9">
    <location>
        <begin position="83"/>
        <end position="100"/>
    </location>
</feature>
<keyword evidence="5 9" id="KW-1133">Transmembrane helix</keyword>
<evidence type="ECO:0000256" key="7">
    <source>
        <dbReference type="ARBA" id="ARBA00023170"/>
    </source>
</evidence>
<accession>A0ABM3GMS4</accession>
<evidence type="ECO:0000256" key="6">
    <source>
        <dbReference type="ARBA" id="ARBA00023136"/>
    </source>
</evidence>
<evidence type="ECO:0000256" key="8">
    <source>
        <dbReference type="ARBA" id="ARBA00023224"/>
    </source>
</evidence>
<keyword evidence="2 9" id="KW-0716">Sensory transduction</keyword>
<keyword evidence="3 9" id="KW-0812">Transmembrane</keyword>
<evidence type="ECO:0000256" key="4">
    <source>
        <dbReference type="ARBA" id="ARBA00022725"/>
    </source>
</evidence>
<evidence type="ECO:0000256" key="5">
    <source>
        <dbReference type="ARBA" id="ARBA00022989"/>
    </source>
</evidence>
<keyword evidence="10" id="KW-1185">Reference proteome</keyword>
<dbReference type="InterPro" id="IPR004117">
    <property type="entry name" value="7tm6_olfct_rcpt"/>
</dbReference>
<reference evidence="11" key="1">
    <citation type="submission" date="2025-08" db="UniProtKB">
        <authorList>
            <consortium name="RefSeq"/>
        </authorList>
    </citation>
    <scope>IDENTIFICATION</scope>
    <source>
        <tissue evidence="11">Thorax and Abdomen</tissue>
    </source>
</reference>
<feature type="transmembrane region" description="Helical" evidence="9">
    <location>
        <begin position="131"/>
        <end position="152"/>
    </location>
</feature>
<comment type="caution">
    <text evidence="9">Lacks conserved residue(s) required for the propagation of feature annotation.</text>
</comment>
<organism evidence="10 11">
    <name type="scientific">Neodiprion lecontei</name>
    <name type="common">Redheaded pine sawfly</name>
    <dbReference type="NCBI Taxonomy" id="441921"/>
    <lineage>
        <taxon>Eukaryota</taxon>
        <taxon>Metazoa</taxon>
        <taxon>Ecdysozoa</taxon>
        <taxon>Arthropoda</taxon>
        <taxon>Hexapoda</taxon>
        <taxon>Insecta</taxon>
        <taxon>Pterygota</taxon>
        <taxon>Neoptera</taxon>
        <taxon>Endopterygota</taxon>
        <taxon>Hymenoptera</taxon>
        <taxon>Tenthredinoidea</taxon>
        <taxon>Diprionidae</taxon>
        <taxon>Diprioninae</taxon>
        <taxon>Neodiprion</taxon>
    </lineage>
</organism>
<keyword evidence="8 9" id="KW-0807">Transducer</keyword>
<keyword evidence="7 9" id="KW-0675">Receptor</keyword>
<sequence>MEKPETLAARDLLKFDYVFKWNRRILKILGIWPLDTEETSVFERFVTVLLTLNLGVVIIAQWTDLVSIWGQFDPMLDNLSANIGGSMALIKLFIILWNFDTLRNVIAKVRTDWSALYTIQEFKLMMDRARIGRFFSIVGPASAIPAGLFFALTPQAIYTQSENGTEIMSLLPLRSKYLYDVTSAPVYQFSYLSQTVHCYTASAAYSAIDCFFAALALHVCSQLEILGCTIRGVGKREPMIRNIVERHLRLVKYVEDLESIYSAIICVQLIVSSLLLCSIGYKFITSLDGGYAADVGKFTFYFIAILMQIFLYCYSGQCLIDESTRLSEAAYECPWYDMKGSDARAFMLMQARAQAPFKITALKFCDMSHSCFTNVRVTGYFYDDTYPFNFGTYAKSTTKDVHAMQYYKISSSHWYCNFQILRTTGTYFSVLQAIK</sequence>
<keyword evidence="4 9" id="KW-0552">Olfaction</keyword>
<dbReference type="Proteomes" id="UP000829291">
    <property type="component" value="Chromosome 7"/>
</dbReference>